<evidence type="ECO:0000313" key="3">
    <source>
        <dbReference type="Proteomes" id="UP000192746"/>
    </source>
</evidence>
<organism evidence="2 3">
    <name type="scientific">Zunongwangia atlantica 22II14-10F7</name>
    <dbReference type="NCBI Taxonomy" id="1185767"/>
    <lineage>
        <taxon>Bacteria</taxon>
        <taxon>Pseudomonadati</taxon>
        <taxon>Bacteroidota</taxon>
        <taxon>Flavobacteriia</taxon>
        <taxon>Flavobacteriales</taxon>
        <taxon>Flavobacteriaceae</taxon>
        <taxon>Zunongwangia</taxon>
    </lineage>
</organism>
<accession>A0A1Y1T4F8</accession>
<name>A0A1Y1T4F8_9FLAO</name>
<gene>
    <name evidence="2" type="ORF">IIF7_10943</name>
</gene>
<comment type="caution">
    <text evidence="2">The sequence shown here is derived from an EMBL/GenBank/DDBJ whole genome shotgun (WGS) entry which is preliminary data.</text>
</comment>
<dbReference type="InterPro" id="IPR023696">
    <property type="entry name" value="Ureohydrolase_dom_sf"/>
</dbReference>
<dbReference type="CDD" id="cd09988">
    <property type="entry name" value="Formimidoylglutamase"/>
    <property type="match status" value="1"/>
</dbReference>
<dbReference type="Pfam" id="PF00491">
    <property type="entry name" value="Arginase"/>
    <property type="match status" value="1"/>
</dbReference>
<dbReference type="Proteomes" id="UP000192746">
    <property type="component" value="Unassembled WGS sequence"/>
</dbReference>
<dbReference type="PROSITE" id="PS51409">
    <property type="entry name" value="ARGINASE_2"/>
    <property type="match status" value="1"/>
</dbReference>
<reference evidence="2 3" key="1">
    <citation type="submission" date="2013-04" db="EMBL/GenBank/DDBJ databases">
        <title>Zunongwangia sp. 22II14-10F7 Genome Sequencing.</title>
        <authorList>
            <person name="Lai Q."/>
            <person name="Shao Z."/>
        </authorList>
    </citation>
    <scope>NUCLEOTIDE SEQUENCE [LARGE SCALE GENOMIC DNA]</scope>
    <source>
        <strain evidence="2 3">22II14-10F7</strain>
    </source>
</reference>
<dbReference type="Gene3D" id="3.40.800.10">
    <property type="entry name" value="Ureohydrolase domain"/>
    <property type="match status" value="1"/>
</dbReference>
<proteinExistence type="inferred from homology"/>
<dbReference type="EMBL" id="ARYN01000009">
    <property type="protein sequence ID" value="ORL45333.1"/>
    <property type="molecule type" value="Genomic_DNA"/>
</dbReference>
<dbReference type="GO" id="GO:0016813">
    <property type="term" value="F:hydrolase activity, acting on carbon-nitrogen (but not peptide) bonds, in linear amidines"/>
    <property type="evidence" value="ECO:0007669"/>
    <property type="project" value="UniProtKB-ARBA"/>
</dbReference>
<dbReference type="GO" id="GO:0046872">
    <property type="term" value="F:metal ion binding"/>
    <property type="evidence" value="ECO:0007669"/>
    <property type="project" value="InterPro"/>
</dbReference>
<evidence type="ECO:0000256" key="1">
    <source>
        <dbReference type="PROSITE-ProRule" id="PRU00742"/>
    </source>
</evidence>
<dbReference type="InterPro" id="IPR006035">
    <property type="entry name" value="Ureohydrolase"/>
</dbReference>
<dbReference type="SUPFAM" id="SSF52768">
    <property type="entry name" value="Arginase/deacetylase"/>
    <property type="match status" value="1"/>
</dbReference>
<dbReference type="RefSeq" id="WP_084841733.1">
    <property type="nucleotide sequence ID" value="NZ_ARYN01000009.1"/>
</dbReference>
<protein>
    <submittedName>
        <fullName evidence="2">Arginase/agmatinase/formiminoglutamase</fullName>
    </submittedName>
</protein>
<evidence type="ECO:0000313" key="2">
    <source>
        <dbReference type="EMBL" id="ORL45333.1"/>
    </source>
</evidence>
<dbReference type="STRING" id="1185767.IIF7_10943"/>
<keyword evidence="3" id="KW-1185">Reference proteome</keyword>
<comment type="similarity">
    <text evidence="1">Belongs to the arginase family.</text>
</comment>
<sequence>MQHIQFYNFEDIQYKIATREGETKFGEKIGFVKSTAELSNLKQKYILLGIPEDIGIRANYGKPGAAKAWDAFLNSFLNIQVNEYTYPSNIAILGELAVKDLMDSASKFDKNSPDFYTKLGELVEEIDQRLSPVVEAILAAEKTPIIIGGGHNNAYGNIKGSAKALKSAINVLNIDAHTDLRQLEHRHSGNGFSFAKSEGFLHRYFIFGLHQNYTPQYIFDQIKEDENIEFQLFEYLMWKDSNFFQKSLKSAADFVAKEAFGLEIDCDSIKDFPSSAQTPSGIQLEEIRSFLKTYNFSNCKYLHLCEAAPSVENSGQVGKALSYLVSDFISEEKIIELKM</sequence>
<dbReference type="OrthoDB" id="9788689at2"/>
<dbReference type="AlphaFoldDB" id="A0A1Y1T4F8"/>